<dbReference type="InterPro" id="IPR038444">
    <property type="entry name" value="DUF465_sf"/>
</dbReference>
<dbReference type="AlphaFoldDB" id="A0A345YD14"/>
<keyword evidence="3" id="KW-1185">Reference proteome</keyword>
<accession>A0A345YD14</accession>
<proteinExistence type="predicted"/>
<evidence type="ECO:0000313" key="2">
    <source>
        <dbReference type="EMBL" id="AXK41816.1"/>
    </source>
</evidence>
<sequence length="69" mass="7681">MNEQELRKRLASLRSEHRDLDVAIAALADAGAQSGFVDQLQMARLKKRKLALKDRIAAIEDVLLPDIIA</sequence>
<dbReference type="InterPro" id="IPR007420">
    <property type="entry name" value="DUF465"/>
</dbReference>
<evidence type="ECO:0000256" key="1">
    <source>
        <dbReference type="SAM" id="Coils"/>
    </source>
</evidence>
<feature type="coiled-coil region" evidence="1">
    <location>
        <begin position="3"/>
        <end position="62"/>
    </location>
</feature>
<evidence type="ECO:0000313" key="3">
    <source>
        <dbReference type="Proteomes" id="UP000254508"/>
    </source>
</evidence>
<gene>
    <name evidence="2" type="ORF">DVR09_05215</name>
</gene>
<protein>
    <submittedName>
        <fullName evidence="2">DUF465 domain-containing protein</fullName>
    </submittedName>
</protein>
<reference evidence="3" key="1">
    <citation type="submission" date="2018-07" db="EMBL/GenBank/DDBJ databases">
        <title>Genome sequence of Erythrobacter strain YH-07, an antagonistic bacterium isolated from Yellow Sea.</title>
        <authorList>
            <person name="Tang T."/>
            <person name="Liu Q."/>
            <person name="Sun X."/>
        </authorList>
    </citation>
    <scope>NUCLEOTIDE SEQUENCE [LARGE SCALE GENOMIC DNA]</scope>
    <source>
        <strain evidence="3">YH-07</strain>
    </source>
</reference>
<dbReference type="Gene3D" id="6.10.280.50">
    <property type="match status" value="1"/>
</dbReference>
<dbReference type="KEGG" id="err:DVR09_05215"/>
<name>A0A345YD14_9SPHN</name>
<dbReference type="RefSeq" id="WP_115416002.1">
    <property type="nucleotide sequence ID" value="NZ_CP031357.1"/>
</dbReference>
<dbReference type="EMBL" id="CP031357">
    <property type="protein sequence ID" value="AXK41816.1"/>
    <property type="molecule type" value="Genomic_DNA"/>
</dbReference>
<dbReference type="Pfam" id="PF04325">
    <property type="entry name" value="DUF465"/>
    <property type="match status" value="1"/>
</dbReference>
<keyword evidence="1" id="KW-0175">Coiled coil</keyword>
<organism evidence="2 3">
    <name type="scientific">Erythrobacter aureus</name>
    <dbReference type="NCBI Taxonomy" id="2182384"/>
    <lineage>
        <taxon>Bacteria</taxon>
        <taxon>Pseudomonadati</taxon>
        <taxon>Pseudomonadota</taxon>
        <taxon>Alphaproteobacteria</taxon>
        <taxon>Sphingomonadales</taxon>
        <taxon>Erythrobacteraceae</taxon>
        <taxon>Erythrobacter/Porphyrobacter group</taxon>
        <taxon>Erythrobacter</taxon>
    </lineage>
</organism>
<dbReference type="Proteomes" id="UP000254508">
    <property type="component" value="Chromosome"/>
</dbReference>